<reference evidence="6 7" key="1">
    <citation type="submission" date="2017-05" db="EMBL/GenBank/DDBJ databases">
        <title>Full genome sequence of Pseudorhodoplanes sinuspersici.</title>
        <authorList>
            <person name="Dastgheib S.M.M."/>
            <person name="Shavandi M."/>
            <person name="Tirandaz H."/>
        </authorList>
    </citation>
    <scope>NUCLEOTIDE SEQUENCE [LARGE SCALE GENOMIC DNA]</scope>
    <source>
        <strain evidence="6 7">RIPI110</strain>
    </source>
</reference>
<comment type="similarity">
    <text evidence="1">Belongs to the sigma-70 factor family. ECF subfamily.</text>
</comment>
<dbReference type="PANTHER" id="PTHR43133:SF8">
    <property type="entry name" value="RNA POLYMERASE SIGMA FACTOR HI_1459-RELATED"/>
    <property type="match status" value="1"/>
</dbReference>
<dbReference type="PANTHER" id="PTHR43133">
    <property type="entry name" value="RNA POLYMERASE ECF-TYPE SIGMA FACTO"/>
    <property type="match status" value="1"/>
</dbReference>
<keyword evidence="4" id="KW-0238">DNA-binding</keyword>
<accession>A0A1W6ZQN1</accession>
<dbReference type="SUPFAM" id="SSF88946">
    <property type="entry name" value="Sigma2 domain of RNA polymerase sigma factors"/>
    <property type="match status" value="1"/>
</dbReference>
<dbReference type="SUPFAM" id="SSF88659">
    <property type="entry name" value="Sigma3 and sigma4 domains of RNA polymerase sigma factors"/>
    <property type="match status" value="1"/>
</dbReference>
<dbReference type="AlphaFoldDB" id="A0A1W6ZQN1"/>
<dbReference type="InterPro" id="IPR039425">
    <property type="entry name" value="RNA_pol_sigma-70-like"/>
</dbReference>
<dbReference type="NCBIfam" id="TIGR02937">
    <property type="entry name" value="sigma70-ECF"/>
    <property type="match status" value="1"/>
</dbReference>
<dbReference type="GO" id="GO:0003677">
    <property type="term" value="F:DNA binding"/>
    <property type="evidence" value="ECO:0007669"/>
    <property type="project" value="UniProtKB-KW"/>
</dbReference>
<evidence type="ECO:0000313" key="6">
    <source>
        <dbReference type="EMBL" id="ARP99703.1"/>
    </source>
</evidence>
<dbReference type="InterPro" id="IPR014284">
    <property type="entry name" value="RNA_pol_sigma-70_dom"/>
</dbReference>
<dbReference type="KEGG" id="psin:CAK95_11835"/>
<evidence type="ECO:0000256" key="3">
    <source>
        <dbReference type="ARBA" id="ARBA00023082"/>
    </source>
</evidence>
<evidence type="ECO:0000313" key="7">
    <source>
        <dbReference type="Proteomes" id="UP000194137"/>
    </source>
</evidence>
<evidence type="ECO:0000256" key="4">
    <source>
        <dbReference type="ARBA" id="ARBA00023125"/>
    </source>
</evidence>
<dbReference type="Pfam" id="PF04542">
    <property type="entry name" value="Sigma70_r2"/>
    <property type="match status" value="1"/>
</dbReference>
<sequence>MMDTEPDETLVVLVAARDQRALRVLMERHMPRALRVAQRIVSSAADADDIGQEAFMRVWKHAASFDPATARFTTWFYRIVLNLAFDQARKPIHRPIEDASDAHAPGIAAVDRMIEQEQQMMLTNALSLLTGRQRAAIALFHMEGLSGKDAAQAMGLTEKAFESLLTRARMALKQHVEQIGQGRRSYA</sequence>
<protein>
    <submittedName>
        <fullName evidence="6">RNA polymerase subunit sigma</fullName>
    </submittedName>
</protein>
<name>A0A1W6ZQN1_9HYPH</name>
<dbReference type="Gene3D" id="1.10.10.10">
    <property type="entry name" value="Winged helix-like DNA-binding domain superfamily/Winged helix DNA-binding domain"/>
    <property type="match status" value="1"/>
</dbReference>
<dbReference type="Gene3D" id="1.10.1740.10">
    <property type="match status" value="1"/>
</dbReference>
<gene>
    <name evidence="6" type="ORF">CAK95_11835</name>
</gene>
<dbReference type="Proteomes" id="UP000194137">
    <property type="component" value="Chromosome"/>
</dbReference>
<dbReference type="InterPro" id="IPR013249">
    <property type="entry name" value="RNA_pol_sigma70_r4_t2"/>
</dbReference>
<dbReference type="GO" id="GO:0016987">
    <property type="term" value="F:sigma factor activity"/>
    <property type="evidence" value="ECO:0007669"/>
    <property type="project" value="UniProtKB-KW"/>
</dbReference>
<dbReference type="InterPro" id="IPR036388">
    <property type="entry name" value="WH-like_DNA-bd_sf"/>
</dbReference>
<keyword evidence="7" id="KW-1185">Reference proteome</keyword>
<evidence type="ECO:0000256" key="2">
    <source>
        <dbReference type="ARBA" id="ARBA00023015"/>
    </source>
</evidence>
<dbReference type="InterPro" id="IPR013324">
    <property type="entry name" value="RNA_pol_sigma_r3/r4-like"/>
</dbReference>
<dbReference type="CDD" id="cd06171">
    <property type="entry name" value="Sigma70_r4"/>
    <property type="match status" value="1"/>
</dbReference>
<dbReference type="NCBIfam" id="NF004113">
    <property type="entry name" value="PRK05602.1"/>
    <property type="match status" value="1"/>
</dbReference>
<keyword evidence="3" id="KW-0731">Sigma factor</keyword>
<dbReference type="STRING" id="1235591.CAK95_11835"/>
<organism evidence="6 7">
    <name type="scientific">Pseudorhodoplanes sinuspersici</name>
    <dbReference type="NCBI Taxonomy" id="1235591"/>
    <lineage>
        <taxon>Bacteria</taxon>
        <taxon>Pseudomonadati</taxon>
        <taxon>Pseudomonadota</taxon>
        <taxon>Alphaproteobacteria</taxon>
        <taxon>Hyphomicrobiales</taxon>
        <taxon>Pseudorhodoplanes</taxon>
    </lineage>
</organism>
<dbReference type="OrthoDB" id="9803470at2"/>
<dbReference type="Pfam" id="PF08281">
    <property type="entry name" value="Sigma70_r4_2"/>
    <property type="match status" value="1"/>
</dbReference>
<evidence type="ECO:0000256" key="1">
    <source>
        <dbReference type="ARBA" id="ARBA00010641"/>
    </source>
</evidence>
<dbReference type="EMBL" id="CP021112">
    <property type="protein sequence ID" value="ARP99703.1"/>
    <property type="molecule type" value="Genomic_DNA"/>
</dbReference>
<dbReference type="GO" id="GO:0006352">
    <property type="term" value="P:DNA-templated transcription initiation"/>
    <property type="evidence" value="ECO:0007669"/>
    <property type="project" value="InterPro"/>
</dbReference>
<keyword evidence="5" id="KW-0804">Transcription</keyword>
<evidence type="ECO:0000256" key="5">
    <source>
        <dbReference type="ARBA" id="ARBA00023163"/>
    </source>
</evidence>
<proteinExistence type="inferred from homology"/>
<dbReference type="InterPro" id="IPR007627">
    <property type="entry name" value="RNA_pol_sigma70_r2"/>
</dbReference>
<keyword evidence="2" id="KW-0805">Transcription regulation</keyword>
<dbReference type="InterPro" id="IPR013325">
    <property type="entry name" value="RNA_pol_sigma_r2"/>
</dbReference>